<name>L8GL72_ACACF</name>
<accession>L8GL72</accession>
<gene>
    <name evidence="1" type="ORF">ACA1_245710</name>
</gene>
<organism evidence="1 2">
    <name type="scientific">Acanthamoeba castellanii (strain ATCC 30010 / Neff)</name>
    <dbReference type="NCBI Taxonomy" id="1257118"/>
    <lineage>
        <taxon>Eukaryota</taxon>
        <taxon>Amoebozoa</taxon>
        <taxon>Discosea</taxon>
        <taxon>Longamoebia</taxon>
        <taxon>Centramoebida</taxon>
        <taxon>Acanthamoebidae</taxon>
        <taxon>Acanthamoeba</taxon>
    </lineage>
</organism>
<dbReference type="VEuPathDB" id="AmoebaDB:ACA1_245710"/>
<dbReference type="AlphaFoldDB" id="L8GL72"/>
<keyword evidence="2" id="KW-1185">Reference proteome</keyword>
<sequence length="91" mass="9780">MKGRGVHKSGVTSRVPYHVSYAMTTIAYSSPASVFATTGDDSAPTLMDSLLGGLEAGWFELMDALTYGFEDKAYTPTDPAGTFSSWLMDEN</sequence>
<dbReference type="RefSeq" id="XP_004335481.1">
    <property type="nucleotide sequence ID" value="XM_004335433.1"/>
</dbReference>
<dbReference type="KEGG" id="acan:ACA1_245710"/>
<dbReference type="Proteomes" id="UP000011083">
    <property type="component" value="Unassembled WGS sequence"/>
</dbReference>
<proteinExistence type="predicted"/>
<evidence type="ECO:0000313" key="2">
    <source>
        <dbReference type="Proteomes" id="UP000011083"/>
    </source>
</evidence>
<dbReference type="EMBL" id="KB008093">
    <property type="protein sequence ID" value="ELR13468.1"/>
    <property type="molecule type" value="Genomic_DNA"/>
</dbReference>
<protein>
    <submittedName>
        <fullName evidence="1">Uncharacterized protein</fullName>
    </submittedName>
</protein>
<evidence type="ECO:0000313" key="1">
    <source>
        <dbReference type="EMBL" id="ELR13468.1"/>
    </source>
</evidence>
<reference evidence="1 2" key="1">
    <citation type="journal article" date="2013" name="Genome Biol.">
        <title>Genome of Acanthamoeba castellanii highlights extensive lateral gene transfer and early evolution of tyrosine kinase signaling.</title>
        <authorList>
            <person name="Clarke M."/>
            <person name="Lohan A.J."/>
            <person name="Liu B."/>
            <person name="Lagkouvardos I."/>
            <person name="Roy S."/>
            <person name="Zafar N."/>
            <person name="Bertelli C."/>
            <person name="Schilde C."/>
            <person name="Kianianmomeni A."/>
            <person name="Burglin T.R."/>
            <person name="Frech C."/>
            <person name="Turcotte B."/>
            <person name="Kopec K.O."/>
            <person name="Synnott J.M."/>
            <person name="Choo C."/>
            <person name="Paponov I."/>
            <person name="Finkler A."/>
            <person name="Soon Heng Tan C."/>
            <person name="Hutchins A.P."/>
            <person name="Weinmeier T."/>
            <person name="Rattei T."/>
            <person name="Chu J.S."/>
            <person name="Gimenez G."/>
            <person name="Irimia M."/>
            <person name="Rigden D.J."/>
            <person name="Fitzpatrick D.A."/>
            <person name="Lorenzo-Morales J."/>
            <person name="Bateman A."/>
            <person name="Chiu C.H."/>
            <person name="Tang P."/>
            <person name="Hegemann P."/>
            <person name="Fromm H."/>
            <person name="Raoult D."/>
            <person name="Greub G."/>
            <person name="Miranda-Saavedra D."/>
            <person name="Chen N."/>
            <person name="Nash P."/>
            <person name="Ginger M.L."/>
            <person name="Horn M."/>
            <person name="Schaap P."/>
            <person name="Caler L."/>
            <person name="Loftus B."/>
        </authorList>
    </citation>
    <scope>NUCLEOTIDE SEQUENCE [LARGE SCALE GENOMIC DNA]</scope>
    <source>
        <strain evidence="1 2">Neff</strain>
    </source>
</reference>
<dbReference type="GeneID" id="14913895"/>